<dbReference type="GO" id="GO:0032259">
    <property type="term" value="P:methylation"/>
    <property type="evidence" value="ECO:0007669"/>
    <property type="project" value="UniProtKB-KW"/>
</dbReference>
<evidence type="ECO:0000313" key="2">
    <source>
        <dbReference type="EMBL" id="KAA1419407.1"/>
    </source>
</evidence>
<keyword evidence="2" id="KW-0808">Transferase</keyword>
<dbReference type="InterPro" id="IPR025714">
    <property type="entry name" value="Methyltranfer_dom"/>
</dbReference>
<dbReference type="SUPFAM" id="SSF53335">
    <property type="entry name" value="S-adenosyl-L-methionine-dependent methyltransferases"/>
    <property type="match status" value="1"/>
</dbReference>
<sequence length="411" mass="45340">MSSRTDSLDDGLARVRDHVLDPDSLVRALASGRQKGRQPQWRRVELRWVDLKAGRHLQVTAYDATQAHTSNHLVGDAAAEAVDALLADAFGNWHVETTTEVHQSRVTKKLDLITHSTAQAAPVEADRGHDREKERLLPADDPVLAVLGIADAQGRIKPSRQAKYRQVEEFVRLLDTAITEALGSQLRRPTAEDPLRIVDLGCGNGYLTFAAHRYLTEQRGLPVRLIGVDVKEQSAQHNARVAQELGIEADFVVGTIQDAVLPDRDQRPDVVLALHACDTATDEALARAVAWEAPLVLAAPCCHHDIAAQLRAAPTPAPYSSLTRHGILRERFADTLTDAVREMLLRLEGYRVDVVQFVESQHTPRNTLLRAVRTGRRAGQGELRQDYDDLVATWQVTPRLATLLGRGPDVG</sequence>
<dbReference type="EMBL" id="VUJV01000003">
    <property type="protein sequence ID" value="KAA1419407.1"/>
    <property type="molecule type" value="Genomic_DNA"/>
</dbReference>
<protein>
    <submittedName>
        <fullName evidence="2">SAM-dependent methyltransferase</fullName>
    </submittedName>
</protein>
<keyword evidence="2" id="KW-0489">Methyltransferase</keyword>
<organism evidence="2 3">
    <name type="scientific">Nocardioides humilatus</name>
    <dbReference type="NCBI Taxonomy" id="2607660"/>
    <lineage>
        <taxon>Bacteria</taxon>
        <taxon>Bacillati</taxon>
        <taxon>Actinomycetota</taxon>
        <taxon>Actinomycetes</taxon>
        <taxon>Propionibacteriales</taxon>
        <taxon>Nocardioidaceae</taxon>
        <taxon>Nocardioides</taxon>
    </lineage>
</organism>
<dbReference type="PANTHER" id="PTHR13369:SF3">
    <property type="entry name" value="METHYLTRANSFERASE DOMAIN-CONTAINING PROTEIN"/>
    <property type="match status" value="1"/>
</dbReference>
<accession>A0A5B1LIJ2</accession>
<dbReference type="PANTHER" id="PTHR13369">
    <property type="match status" value="1"/>
</dbReference>
<dbReference type="GO" id="GO:0005737">
    <property type="term" value="C:cytoplasm"/>
    <property type="evidence" value="ECO:0007669"/>
    <property type="project" value="TreeGrafter"/>
</dbReference>
<name>A0A5B1LIJ2_9ACTN</name>
<dbReference type="Pfam" id="PF13679">
    <property type="entry name" value="Methyltransf_32"/>
    <property type="match status" value="1"/>
</dbReference>
<dbReference type="Proteomes" id="UP000325003">
    <property type="component" value="Unassembled WGS sequence"/>
</dbReference>
<evidence type="ECO:0000313" key="3">
    <source>
        <dbReference type="Proteomes" id="UP000325003"/>
    </source>
</evidence>
<dbReference type="Gene3D" id="3.40.50.150">
    <property type="entry name" value="Vaccinia Virus protein VP39"/>
    <property type="match status" value="1"/>
</dbReference>
<keyword evidence="3" id="KW-1185">Reference proteome</keyword>
<reference evidence="2 3" key="1">
    <citation type="submission" date="2019-09" db="EMBL/GenBank/DDBJ databases">
        <title>Nocardioides panacisoli sp. nov., isolated from the soil of a ginseng field.</title>
        <authorList>
            <person name="Cho C."/>
        </authorList>
    </citation>
    <scope>NUCLEOTIDE SEQUENCE [LARGE SCALE GENOMIC DNA]</scope>
    <source>
        <strain evidence="2 3">BN130099</strain>
    </source>
</reference>
<dbReference type="GO" id="GO:0008168">
    <property type="term" value="F:methyltransferase activity"/>
    <property type="evidence" value="ECO:0007669"/>
    <property type="project" value="UniProtKB-KW"/>
</dbReference>
<dbReference type="InterPro" id="IPR029063">
    <property type="entry name" value="SAM-dependent_MTases_sf"/>
</dbReference>
<comment type="caution">
    <text evidence="2">The sequence shown here is derived from an EMBL/GenBank/DDBJ whole genome shotgun (WGS) entry which is preliminary data.</text>
</comment>
<feature type="domain" description="Methyltransferase" evidence="1">
    <location>
        <begin position="163"/>
        <end position="309"/>
    </location>
</feature>
<proteinExistence type="predicted"/>
<dbReference type="CDD" id="cd02440">
    <property type="entry name" value="AdoMet_MTases"/>
    <property type="match status" value="1"/>
</dbReference>
<dbReference type="AlphaFoldDB" id="A0A5B1LIJ2"/>
<evidence type="ECO:0000259" key="1">
    <source>
        <dbReference type="Pfam" id="PF13679"/>
    </source>
</evidence>
<dbReference type="RefSeq" id="WP_149728741.1">
    <property type="nucleotide sequence ID" value="NZ_VUJV01000003.1"/>
</dbReference>
<reference evidence="2 3" key="2">
    <citation type="submission" date="2019-09" db="EMBL/GenBank/DDBJ databases">
        <authorList>
            <person name="Jin C."/>
        </authorList>
    </citation>
    <scope>NUCLEOTIDE SEQUENCE [LARGE SCALE GENOMIC DNA]</scope>
    <source>
        <strain evidence="2 3">BN130099</strain>
    </source>
</reference>
<gene>
    <name evidence="2" type="ORF">F0U44_13305</name>
</gene>